<comment type="caution">
    <text evidence="2">The sequence shown here is derived from an EMBL/GenBank/DDBJ whole genome shotgun (WGS) entry which is preliminary data.</text>
</comment>
<dbReference type="AlphaFoldDB" id="A0A6N2AEP7"/>
<feature type="region of interest" description="Disordered" evidence="1">
    <location>
        <begin position="1"/>
        <end position="23"/>
    </location>
</feature>
<accession>A0A6N2AEP7</accession>
<proteinExistence type="predicted"/>
<gene>
    <name evidence="2" type="ORF">EJD97_013361</name>
</gene>
<feature type="non-terminal residue" evidence="2">
    <location>
        <position position="1"/>
    </location>
</feature>
<dbReference type="EMBL" id="RXGB01034239">
    <property type="protein sequence ID" value="TMW80942.1"/>
    <property type="molecule type" value="Genomic_DNA"/>
</dbReference>
<sequence>AQSAVDQQAGGSGSPEPTSSSMWTPLVVSSATTALLAVPPAISTVQELDTPAANSLALIWCASSSTSEALIAASILRRSLFRARALSSARLLPLLACSRGELVESLRWRIGPPTLCRQQIDRRGLKLRHTSL</sequence>
<evidence type="ECO:0000313" key="2">
    <source>
        <dbReference type="EMBL" id="TMW80942.1"/>
    </source>
</evidence>
<evidence type="ECO:0000256" key="1">
    <source>
        <dbReference type="SAM" id="MobiDB-lite"/>
    </source>
</evidence>
<protein>
    <submittedName>
        <fullName evidence="2">Uncharacterized protein</fullName>
    </submittedName>
</protein>
<organism evidence="2">
    <name type="scientific">Solanum chilense</name>
    <name type="common">Tomato</name>
    <name type="synonym">Lycopersicon chilense</name>
    <dbReference type="NCBI Taxonomy" id="4083"/>
    <lineage>
        <taxon>Eukaryota</taxon>
        <taxon>Viridiplantae</taxon>
        <taxon>Streptophyta</taxon>
        <taxon>Embryophyta</taxon>
        <taxon>Tracheophyta</taxon>
        <taxon>Spermatophyta</taxon>
        <taxon>Magnoliopsida</taxon>
        <taxon>eudicotyledons</taxon>
        <taxon>Gunneridae</taxon>
        <taxon>Pentapetalae</taxon>
        <taxon>asterids</taxon>
        <taxon>lamiids</taxon>
        <taxon>Solanales</taxon>
        <taxon>Solanaceae</taxon>
        <taxon>Solanoideae</taxon>
        <taxon>Solaneae</taxon>
        <taxon>Solanum</taxon>
        <taxon>Solanum subgen. Lycopersicon</taxon>
    </lineage>
</organism>
<reference evidence="2" key="1">
    <citation type="submission" date="2019-05" db="EMBL/GenBank/DDBJ databases">
        <title>The de novo reference genome and transcriptome assemblies of the wild tomato species Solanum chilense.</title>
        <authorList>
            <person name="Stam R."/>
            <person name="Nosenko T."/>
            <person name="Hoerger A.C."/>
            <person name="Stephan W."/>
            <person name="Seidel M.A."/>
            <person name="Kuhn J.M.M."/>
            <person name="Haberer G."/>
            <person name="Tellier A."/>
        </authorList>
    </citation>
    <scope>NUCLEOTIDE SEQUENCE</scope>
    <source>
        <tissue evidence="2">Mature leaves</tissue>
    </source>
</reference>
<name>A0A6N2AEP7_SOLCI</name>